<name>A0A6B8RP14_9BACL</name>
<organism evidence="5 6">
    <name type="scientific">Paenibacillus psychroresistens</name>
    <dbReference type="NCBI Taxonomy" id="1778678"/>
    <lineage>
        <taxon>Bacteria</taxon>
        <taxon>Bacillati</taxon>
        <taxon>Bacillota</taxon>
        <taxon>Bacilli</taxon>
        <taxon>Bacillales</taxon>
        <taxon>Paenibacillaceae</taxon>
        <taxon>Paenibacillus</taxon>
    </lineage>
</organism>
<accession>A0A6B8RP14</accession>
<evidence type="ECO:0000256" key="3">
    <source>
        <dbReference type="ARBA" id="ARBA00022691"/>
    </source>
</evidence>
<protein>
    <submittedName>
        <fullName evidence="5">Class I SAM-dependent methyltransferase</fullName>
    </submittedName>
</protein>
<dbReference type="Proteomes" id="UP000426246">
    <property type="component" value="Chromosome"/>
</dbReference>
<evidence type="ECO:0000313" key="5">
    <source>
        <dbReference type="EMBL" id="QGQ98101.1"/>
    </source>
</evidence>
<dbReference type="KEGG" id="ppsc:EHS13_26040"/>
<evidence type="ECO:0000313" key="6">
    <source>
        <dbReference type="Proteomes" id="UP000426246"/>
    </source>
</evidence>
<dbReference type="PANTHER" id="PTHR43464:SF19">
    <property type="entry name" value="UBIQUINONE BIOSYNTHESIS O-METHYLTRANSFERASE, MITOCHONDRIAL"/>
    <property type="match status" value="1"/>
</dbReference>
<keyword evidence="1 5" id="KW-0489">Methyltransferase</keyword>
<evidence type="ECO:0000259" key="4">
    <source>
        <dbReference type="Pfam" id="PF13649"/>
    </source>
</evidence>
<keyword evidence="6" id="KW-1185">Reference proteome</keyword>
<dbReference type="PANTHER" id="PTHR43464">
    <property type="entry name" value="METHYLTRANSFERASE"/>
    <property type="match status" value="1"/>
</dbReference>
<keyword evidence="3" id="KW-0949">S-adenosyl-L-methionine</keyword>
<reference evidence="6" key="1">
    <citation type="submission" date="2018-11" db="EMBL/GenBank/DDBJ databases">
        <title>Complete genome sequence of Paenibacillus sp. ML311-T8.</title>
        <authorList>
            <person name="Nam Y.-D."/>
            <person name="Kang J."/>
            <person name="Chung W.-H."/>
            <person name="Park Y.S."/>
        </authorList>
    </citation>
    <scope>NUCLEOTIDE SEQUENCE [LARGE SCALE GENOMIC DNA]</scope>
    <source>
        <strain evidence="6">ML311-T8</strain>
    </source>
</reference>
<dbReference type="GO" id="GO:0032259">
    <property type="term" value="P:methylation"/>
    <property type="evidence" value="ECO:0007669"/>
    <property type="project" value="UniProtKB-KW"/>
</dbReference>
<dbReference type="InterPro" id="IPR029063">
    <property type="entry name" value="SAM-dependent_MTases_sf"/>
</dbReference>
<dbReference type="AlphaFoldDB" id="A0A6B8RP14"/>
<evidence type="ECO:0000256" key="2">
    <source>
        <dbReference type="ARBA" id="ARBA00022679"/>
    </source>
</evidence>
<dbReference type="GO" id="GO:0008168">
    <property type="term" value="F:methyltransferase activity"/>
    <property type="evidence" value="ECO:0007669"/>
    <property type="project" value="UniProtKB-KW"/>
</dbReference>
<dbReference type="OrthoDB" id="9804312at2"/>
<sequence>MNSNQLNYIRTEEKKYHEQYFEENSLFEKGTWLEKPSPIVLDFLSILNSLKPLQILDLGCGVGRNSIPIARKVKDSGGHVVCVDLLEKALEKLAVYAEEYKVDSAITVQCADISDYTIEAATFDYIVAASSLEHVKSKSNLNKVLRALVKGTKASGINLICMNTNIKEFTLPSGDERQPLFEILIAKDDMLSILRDAYRGWEELHVGEGLLNLEVNRNEIPVMLKADHLIYVARKPSGSFL</sequence>
<evidence type="ECO:0000256" key="1">
    <source>
        <dbReference type="ARBA" id="ARBA00022603"/>
    </source>
</evidence>
<proteinExistence type="predicted"/>
<gene>
    <name evidence="5" type="ORF">EHS13_26040</name>
</gene>
<dbReference type="Pfam" id="PF13649">
    <property type="entry name" value="Methyltransf_25"/>
    <property type="match status" value="1"/>
</dbReference>
<keyword evidence="2 5" id="KW-0808">Transferase</keyword>
<dbReference type="CDD" id="cd02440">
    <property type="entry name" value="AdoMet_MTases"/>
    <property type="match status" value="1"/>
</dbReference>
<dbReference type="Gene3D" id="3.40.50.150">
    <property type="entry name" value="Vaccinia Virus protein VP39"/>
    <property type="match status" value="1"/>
</dbReference>
<dbReference type="InterPro" id="IPR041698">
    <property type="entry name" value="Methyltransf_25"/>
</dbReference>
<feature type="domain" description="Methyltransferase" evidence="4">
    <location>
        <begin position="55"/>
        <end position="152"/>
    </location>
</feature>
<dbReference type="EMBL" id="CP034235">
    <property type="protein sequence ID" value="QGQ98101.1"/>
    <property type="molecule type" value="Genomic_DNA"/>
</dbReference>
<dbReference type="SUPFAM" id="SSF53335">
    <property type="entry name" value="S-adenosyl-L-methionine-dependent methyltransferases"/>
    <property type="match status" value="1"/>
</dbReference>
<dbReference type="RefSeq" id="WP_155703198.1">
    <property type="nucleotide sequence ID" value="NZ_CP034235.1"/>
</dbReference>